<dbReference type="SMART" id="SM00679">
    <property type="entry name" value="CTNS"/>
    <property type="match status" value="1"/>
</dbReference>
<keyword evidence="7" id="KW-1185">Reference proteome</keyword>
<comment type="subcellular location">
    <subcellularLocation>
        <location evidence="1">Membrane</location>
        <topology evidence="1">Multi-pass membrane protein</topology>
    </subcellularLocation>
</comment>
<keyword evidence="4 5" id="KW-0472">Membrane</keyword>
<keyword evidence="2 5" id="KW-0812">Transmembrane</keyword>
<dbReference type="AlphaFoldDB" id="A0A401GXU8"/>
<evidence type="ECO:0000256" key="3">
    <source>
        <dbReference type="ARBA" id="ARBA00022989"/>
    </source>
</evidence>
<feature type="transmembrane region" description="Helical" evidence="5">
    <location>
        <begin position="75"/>
        <end position="98"/>
    </location>
</feature>
<feature type="transmembrane region" description="Helical" evidence="5">
    <location>
        <begin position="45"/>
        <end position="63"/>
    </location>
</feature>
<sequence length="172" mass="18680">MVYAVRPSYRRGDQGPVEAFGILSSAIISLALLPQYYEIYKHREVVGISVTFMTVDMLGGVFSDLSLAFKQKFDVIAAVTYSLVVVLDGIVIVLALILNPLAAKRRKRAALALTETDVHAEGSQAEVGRIVGASPNSRDSLGDRDLDVILEDRNTQLVLPKGDDGQEEKPHG</sequence>
<dbReference type="Proteomes" id="UP000287166">
    <property type="component" value="Unassembled WGS sequence"/>
</dbReference>
<name>A0A401GXU8_9APHY</name>
<evidence type="ECO:0000313" key="6">
    <source>
        <dbReference type="EMBL" id="GBE86624.1"/>
    </source>
</evidence>
<evidence type="ECO:0000256" key="5">
    <source>
        <dbReference type="SAM" id="Phobius"/>
    </source>
</evidence>
<dbReference type="Pfam" id="PF04193">
    <property type="entry name" value="PQ-loop"/>
    <property type="match status" value="1"/>
</dbReference>
<dbReference type="GO" id="GO:0016020">
    <property type="term" value="C:membrane"/>
    <property type="evidence" value="ECO:0007669"/>
    <property type="project" value="UniProtKB-SubCell"/>
</dbReference>
<evidence type="ECO:0000313" key="7">
    <source>
        <dbReference type="Proteomes" id="UP000287166"/>
    </source>
</evidence>
<organism evidence="6 7">
    <name type="scientific">Sparassis crispa</name>
    <dbReference type="NCBI Taxonomy" id="139825"/>
    <lineage>
        <taxon>Eukaryota</taxon>
        <taxon>Fungi</taxon>
        <taxon>Dikarya</taxon>
        <taxon>Basidiomycota</taxon>
        <taxon>Agaricomycotina</taxon>
        <taxon>Agaricomycetes</taxon>
        <taxon>Polyporales</taxon>
        <taxon>Sparassidaceae</taxon>
        <taxon>Sparassis</taxon>
    </lineage>
</organism>
<dbReference type="InterPro" id="IPR006603">
    <property type="entry name" value="PQ-loop_rpt"/>
</dbReference>
<dbReference type="InParanoid" id="A0A401GXU8"/>
<dbReference type="RefSeq" id="XP_027617537.1">
    <property type="nucleotide sequence ID" value="XM_027761736.1"/>
</dbReference>
<dbReference type="Gene3D" id="1.20.1280.290">
    <property type="match status" value="1"/>
</dbReference>
<evidence type="ECO:0000256" key="1">
    <source>
        <dbReference type="ARBA" id="ARBA00004141"/>
    </source>
</evidence>
<feature type="transmembrane region" description="Helical" evidence="5">
    <location>
        <begin position="15"/>
        <end position="33"/>
    </location>
</feature>
<gene>
    <name evidence="6" type="ORF">SCP_0905030</name>
</gene>
<evidence type="ECO:0000256" key="4">
    <source>
        <dbReference type="ARBA" id="ARBA00023136"/>
    </source>
</evidence>
<keyword evidence="3 5" id="KW-1133">Transmembrane helix</keyword>
<reference evidence="6 7" key="1">
    <citation type="journal article" date="2018" name="Sci. Rep.">
        <title>Genome sequence of the cauliflower mushroom Sparassis crispa (Hanabiratake) and its association with beneficial usage.</title>
        <authorList>
            <person name="Kiyama R."/>
            <person name="Furutani Y."/>
            <person name="Kawaguchi K."/>
            <person name="Nakanishi T."/>
        </authorList>
    </citation>
    <scope>NUCLEOTIDE SEQUENCE [LARGE SCALE GENOMIC DNA]</scope>
</reference>
<evidence type="ECO:0000256" key="2">
    <source>
        <dbReference type="ARBA" id="ARBA00022692"/>
    </source>
</evidence>
<comment type="caution">
    <text evidence="6">The sequence shown here is derived from an EMBL/GenBank/DDBJ whole genome shotgun (WGS) entry which is preliminary data.</text>
</comment>
<accession>A0A401GXU8</accession>
<proteinExistence type="predicted"/>
<dbReference type="OrthoDB" id="407617at2759"/>
<dbReference type="EMBL" id="BFAD01000009">
    <property type="protein sequence ID" value="GBE86624.1"/>
    <property type="molecule type" value="Genomic_DNA"/>
</dbReference>
<protein>
    <submittedName>
        <fullName evidence="6">Uncharacterized protein</fullName>
    </submittedName>
</protein>
<dbReference type="GeneID" id="38783541"/>